<keyword evidence="8" id="KW-1185">Reference proteome</keyword>
<dbReference type="InterPro" id="IPR029063">
    <property type="entry name" value="SAM-dependent_MTases_sf"/>
</dbReference>
<evidence type="ECO:0000259" key="5">
    <source>
        <dbReference type="Pfam" id="PF00891"/>
    </source>
</evidence>
<dbReference type="Gene3D" id="3.40.50.150">
    <property type="entry name" value="Vaccinia Virus protein VP39"/>
    <property type="match status" value="1"/>
</dbReference>
<dbReference type="EMBL" id="WFLN01000011">
    <property type="protein sequence ID" value="KAB8027770.1"/>
    <property type="molecule type" value="Genomic_DNA"/>
</dbReference>
<feature type="active site" description="Proton acceptor" evidence="4">
    <location>
        <position position="255"/>
    </location>
</feature>
<feature type="domain" description="O-methyltransferase dimerisation" evidence="6">
    <location>
        <begin position="25"/>
        <end position="98"/>
    </location>
</feature>
<keyword evidence="1 7" id="KW-0489">Methyltransferase</keyword>
<dbReference type="GO" id="GO:0008171">
    <property type="term" value="F:O-methyltransferase activity"/>
    <property type="evidence" value="ECO:0007669"/>
    <property type="project" value="InterPro"/>
</dbReference>
<reference evidence="7 8" key="1">
    <citation type="submission" date="2019-10" db="EMBL/GenBank/DDBJ databases">
        <title>New genus of Silvanigrellaceae.</title>
        <authorList>
            <person name="Pitt A."/>
            <person name="Hahn M.W."/>
        </authorList>
    </citation>
    <scope>NUCLEOTIDE SEQUENCE [LARGE SCALE GENOMIC DNA]</scope>
    <source>
        <strain evidence="7 8">33A1-SZDP</strain>
    </source>
</reference>
<dbReference type="PROSITE" id="PS51683">
    <property type="entry name" value="SAM_OMT_II"/>
    <property type="match status" value="1"/>
</dbReference>
<dbReference type="GO" id="GO:0032259">
    <property type="term" value="P:methylation"/>
    <property type="evidence" value="ECO:0007669"/>
    <property type="project" value="UniProtKB-KW"/>
</dbReference>
<dbReference type="CDD" id="cd02440">
    <property type="entry name" value="AdoMet_MTases"/>
    <property type="match status" value="1"/>
</dbReference>
<dbReference type="PIRSF" id="PIRSF005739">
    <property type="entry name" value="O-mtase"/>
    <property type="match status" value="1"/>
</dbReference>
<dbReference type="PANTHER" id="PTHR43712:SF2">
    <property type="entry name" value="O-METHYLTRANSFERASE CICE"/>
    <property type="match status" value="1"/>
</dbReference>
<evidence type="ECO:0000256" key="4">
    <source>
        <dbReference type="PIRSR" id="PIRSR005739-1"/>
    </source>
</evidence>
<dbReference type="PANTHER" id="PTHR43712">
    <property type="entry name" value="PUTATIVE (AFU_ORTHOLOGUE AFUA_4G14580)-RELATED"/>
    <property type="match status" value="1"/>
</dbReference>
<evidence type="ECO:0000313" key="7">
    <source>
        <dbReference type="EMBL" id="KAB8027770.1"/>
    </source>
</evidence>
<dbReference type="InterPro" id="IPR016461">
    <property type="entry name" value="COMT-like"/>
</dbReference>
<dbReference type="Gene3D" id="1.10.10.10">
    <property type="entry name" value="Winged helix-like DNA-binding domain superfamily/Winged helix DNA-binding domain"/>
    <property type="match status" value="1"/>
</dbReference>
<dbReference type="SUPFAM" id="SSF46785">
    <property type="entry name" value="Winged helix' DNA-binding domain"/>
    <property type="match status" value="1"/>
</dbReference>
<dbReference type="InterPro" id="IPR036388">
    <property type="entry name" value="WH-like_DNA-bd_sf"/>
</dbReference>
<evidence type="ECO:0000256" key="2">
    <source>
        <dbReference type="ARBA" id="ARBA00022679"/>
    </source>
</evidence>
<dbReference type="InterPro" id="IPR012967">
    <property type="entry name" value="COMT_dimerisation"/>
</dbReference>
<dbReference type="InterPro" id="IPR036390">
    <property type="entry name" value="WH_DNA-bd_sf"/>
</dbReference>
<keyword evidence="2 7" id="KW-0808">Transferase</keyword>
<dbReference type="AlphaFoldDB" id="A0A833JAW1"/>
<dbReference type="SUPFAM" id="SSF53335">
    <property type="entry name" value="S-adenosyl-L-methionine-dependent methyltransferases"/>
    <property type="match status" value="1"/>
</dbReference>
<dbReference type="Pfam" id="PF08100">
    <property type="entry name" value="Dimerisation"/>
    <property type="match status" value="1"/>
</dbReference>
<accession>A0A833JAW1</accession>
<comment type="caution">
    <text evidence="7">The sequence shown here is derived from an EMBL/GenBank/DDBJ whole genome shotgun (WGS) entry which is preliminary data.</text>
</comment>
<evidence type="ECO:0000256" key="3">
    <source>
        <dbReference type="ARBA" id="ARBA00022691"/>
    </source>
</evidence>
<evidence type="ECO:0000256" key="1">
    <source>
        <dbReference type="ARBA" id="ARBA00022603"/>
    </source>
</evidence>
<dbReference type="RefSeq" id="WP_152214032.1">
    <property type="nucleotide sequence ID" value="NZ_WFLN01000011.1"/>
</dbReference>
<dbReference type="Proteomes" id="UP000442694">
    <property type="component" value="Unassembled WGS sequence"/>
</dbReference>
<evidence type="ECO:0000259" key="6">
    <source>
        <dbReference type="Pfam" id="PF08100"/>
    </source>
</evidence>
<protein>
    <submittedName>
        <fullName evidence="7">Methyltransferase</fullName>
    </submittedName>
</protein>
<sequence length="345" mass="39056">MQKSQQNFFDIYSSTDELKIHGMLSASLNSKCIQIGVKYGIFSLIHSGTENTKDLAKKLGFIPDRLYRVLKNLEHLTVIKETNEHCFKLTALGEKLLPDSKGSLANLTMLWSDEFQNATNNLDNTLKIEKSGFEIAYNDNLYSYLQKNPKIAENFDLAMRGLSEYFNNEIPNEMDLKSVESIADIGGGSGATLRNIIAHHSHLKGILFDQKSVIDKAMNEMEHFQHKNRVDLVHGDFFKPLPFKVDCIIMSNIIHNWSDEKATQILLNCRNALNENGKIYLVEAALEGSIEPIMGRSMDLTMLLMTSGKERTFNEFDKVFHSAGLKRVNAKNILNMTCLIEVKSI</sequence>
<feature type="domain" description="O-methyltransferase C-terminal" evidence="5">
    <location>
        <begin position="122"/>
        <end position="325"/>
    </location>
</feature>
<gene>
    <name evidence="7" type="ORF">GCL57_14280</name>
</gene>
<evidence type="ECO:0000313" key="8">
    <source>
        <dbReference type="Proteomes" id="UP000442694"/>
    </source>
</evidence>
<organism evidence="7 8">
    <name type="scientific">Fluviispira multicolorata</name>
    <dbReference type="NCBI Taxonomy" id="2654512"/>
    <lineage>
        <taxon>Bacteria</taxon>
        <taxon>Pseudomonadati</taxon>
        <taxon>Bdellovibrionota</taxon>
        <taxon>Oligoflexia</taxon>
        <taxon>Silvanigrellales</taxon>
        <taxon>Silvanigrellaceae</taxon>
        <taxon>Fluviispira</taxon>
    </lineage>
</organism>
<dbReference type="Pfam" id="PF00891">
    <property type="entry name" value="Methyltransf_2"/>
    <property type="match status" value="1"/>
</dbReference>
<proteinExistence type="predicted"/>
<keyword evidence="3" id="KW-0949">S-adenosyl-L-methionine</keyword>
<dbReference type="InterPro" id="IPR001077">
    <property type="entry name" value="COMT_C"/>
</dbReference>
<name>A0A833JAW1_9BACT</name>